<evidence type="ECO:0000313" key="2">
    <source>
        <dbReference type="EMBL" id="KEZ90202.1"/>
    </source>
</evidence>
<dbReference type="OrthoDB" id="280278at2"/>
<dbReference type="AlphaFoldDB" id="A0A084JML8"/>
<keyword evidence="3" id="KW-1185">Reference proteome</keyword>
<comment type="caution">
    <text evidence="2">The sequence shown here is derived from an EMBL/GenBank/DDBJ whole genome shotgun (WGS) entry which is preliminary data.</text>
</comment>
<protein>
    <recommendedName>
        <fullName evidence="1">Dinitrogenase iron-molybdenum cofactor biosynthesis domain-containing protein</fullName>
    </recommendedName>
</protein>
<dbReference type="Gene3D" id="3.30.420.130">
    <property type="entry name" value="Dinitrogenase iron-molybdenum cofactor biosynthesis domain"/>
    <property type="match status" value="1"/>
</dbReference>
<name>A0A084JML8_9FIRM</name>
<reference evidence="2 3" key="1">
    <citation type="submission" date="2014-07" db="EMBL/GenBank/DDBJ databases">
        <title>Draft genome of Clostridium celerecrescens 152B isolated from sediments associated with methane hydrate from Krishna Godavari basin.</title>
        <authorList>
            <person name="Honkalas V.S."/>
            <person name="Dabir A.P."/>
            <person name="Arora P."/>
            <person name="Dhakephalkar P.K."/>
        </authorList>
    </citation>
    <scope>NUCLEOTIDE SEQUENCE [LARGE SCALE GENOMIC DNA]</scope>
    <source>
        <strain evidence="2 3">152B</strain>
    </source>
</reference>
<dbReference type="Proteomes" id="UP000028525">
    <property type="component" value="Unassembled WGS sequence"/>
</dbReference>
<dbReference type="InterPro" id="IPR036105">
    <property type="entry name" value="DiNase_FeMo-co_biosyn_sf"/>
</dbReference>
<gene>
    <name evidence="2" type="ORF">IO98_09545</name>
</gene>
<organism evidence="2 3">
    <name type="scientific">Lacrimispora celerecrescens</name>
    <dbReference type="NCBI Taxonomy" id="29354"/>
    <lineage>
        <taxon>Bacteria</taxon>
        <taxon>Bacillati</taxon>
        <taxon>Bacillota</taxon>
        <taxon>Clostridia</taxon>
        <taxon>Lachnospirales</taxon>
        <taxon>Lachnospiraceae</taxon>
        <taxon>Lacrimispora</taxon>
    </lineage>
</organism>
<dbReference type="PANTHER" id="PTHR33937">
    <property type="entry name" value="IRON-MOLYBDENUM PROTEIN-RELATED-RELATED"/>
    <property type="match status" value="1"/>
</dbReference>
<dbReference type="SUPFAM" id="SSF53146">
    <property type="entry name" value="Nitrogenase accessory factor-like"/>
    <property type="match status" value="1"/>
</dbReference>
<sequence length="119" mass="13188">MKYKIAVASTDGKVINQHFGRAEVFYIVEADSGGLTFTYEESRKTVPICRGQEHDESQLKAVAAILKDCDYILVSRIGASARAALDQNNIEAFELPGYIEDSIRKLLAYIEVQKSLCGL</sequence>
<dbReference type="InterPro" id="IPR051840">
    <property type="entry name" value="NifX/NifY_domain"/>
</dbReference>
<evidence type="ECO:0000313" key="3">
    <source>
        <dbReference type="Proteomes" id="UP000028525"/>
    </source>
</evidence>
<dbReference type="RefSeq" id="WP_038280461.1">
    <property type="nucleotide sequence ID" value="NZ_JPME01000012.1"/>
</dbReference>
<dbReference type="EMBL" id="JPME01000012">
    <property type="protein sequence ID" value="KEZ90202.1"/>
    <property type="molecule type" value="Genomic_DNA"/>
</dbReference>
<dbReference type="InterPro" id="IPR003731">
    <property type="entry name" value="Di-Nase_FeMo-co_biosynth"/>
</dbReference>
<evidence type="ECO:0000259" key="1">
    <source>
        <dbReference type="Pfam" id="PF02579"/>
    </source>
</evidence>
<dbReference type="STRING" id="29354.IO98_09545"/>
<proteinExistence type="predicted"/>
<dbReference type="Pfam" id="PF02579">
    <property type="entry name" value="Nitro_FeMo-Co"/>
    <property type="match status" value="1"/>
</dbReference>
<feature type="domain" description="Dinitrogenase iron-molybdenum cofactor biosynthesis" evidence="1">
    <location>
        <begin position="11"/>
        <end position="107"/>
    </location>
</feature>
<dbReference type="PANTHER" id="PTHR33937:SF2">
    <property type="entry name" value="DINITROGENASE IRON-MOLYBDENUM COFACTOR BIOSYNTHESIS DOMAIN-CONTAINING PROTEIN"/>
    <property type="match status" value="1"/>
</dbReference>
<accession>A0A084JML8</accession>